<dbReference type="Proteomes" id="UP000007322">
    <property type="component" value="Chromosome 4"/>
</dbReference>
<keyword evidence="3" id="KW-1185">Reference proteome</keyword>
<organism evidence="2 3">
    <name type="scientific">Thermothelomyces thermophilus (strain ATCC 42464 / BCRC 31852 / DSM 1799)</name>
    <name type="common">Sporotrichum thermophile</name>
    <dbReference type="NCBI Taxonomy" id="573729"/>
    <lineage>
        <taxon>Eukaryota</taxon>
        <taxon>Fungi</taxon>
        <taxon>Dikarya</taxon>
        <taxon>Ascomycota</taxon>
        <taxon>Pezizomycotina</taxon>
        <taxon>Sordariomycetes</taxon>
        <taxon>Sordariomycetidae</taxon>
        <taxon>Sordariales</taxon>
        <taxon>Chaetomiaceae</taxon>
        <taxon>Thermothelomyces</taxon>
    </lineage>
</organism>
<proteinExistence type="predicted"/>
<evidence type="ECO:0000313" key="2">
    <source>
        <dbReference type="EMBL" id="AEO59299.1"/>
    </source>
</evidence>
<feature type="region of interest" description="Disordered" evidence="1">
    <location>
        <begin position="69"/>
        <end position="231"/>
    </location>
</feature>
<feature type="compositionally biased region" description="Basic and acidic residues" evidence="1">
    <location>
        <begin position="158"/>
        <end position="170"/>
    </location>
</feature>
<protein>
    <submittedName>
        <fullName evidence="2">Uncharacterized protein</fullName>
    </submittedName>
</protein>
<dbReference type="GeneID" id="11506411"/>
<dbReference type="InParanoid" id="G2QFY6"/>
<dbReference type="EMBL" id="CP003005">
    <property type="protein sequence ID" value="AEO59299.1"/>
    <property type="molecule type" value="Genomic_DNA"/>
</dbReference>
<dbReference type="AlphaFoldDB" id="G2QFY6"/>
<dbReference type="HOGENOM" id="CLU_1200519_0_0_1"/>
<dbReference type="eggNOG" id="ENOG502RKH6">
    <property type="taxonomic scope" value="Eukaryota"/>
</dbReference>
<dbReference type="KEGG" id="mtm:MYCTH_2111512"/>
<feature type="compositionally biased region" description="Polar residues" evidence="1">
    <location>
        <begin position="222"/>
        <end position="231"/>
    </location>
</feature>
<sequence length="231" mass="24643">MGTKVSKISCSCTISCHPHGAVHHHRNEVGPCPRCGHLSPLRPAAESRASAASTSTEYLARPRYYSSPSLDLTCPVPRQRTARRRRRPTPDEYPDSDNSSTPTVSVNSPPPSRPPSAGESTAVHYGRPTARAARRSPRSLDQDSPSVAVGAVGTGRGSRLDHNGHGHENRNGTWNGYENDGNLMDPETGEDGRWAGDNDGDRDATAGSPDSHDALPQPPTPSNISRSSTVV</sequence>
<reference evidence="2 3" key="1">
    <citation type="journal article" date="2011" name="Nat. Biotechnol.">
        <title>Comparative genomic analysis of the thermophilic biomass-degrading fungi Myceliophthora thermophila and Thielavia terrestris.</title>
        <authorList>
            <person name="Berka R.M."/>
            <person name="Grigoriev I.V."/>
            <person name="Otillar R."/>
            <person name="Salamov A."/>
            <person name="Grimwood J."/>
            <person name="Reid I."/>
            <person name="Ishmael N."/>
            <person name="John T."/>
            <person name="Darmond C."/>
            <person name="Moisan M.-C."/>
            <person name="Henrissat B."/>
            <person name="Coutinho P.M."/>
            <person name="Lombard V."/>
            <person name="Natvig D.O."/>
            <person name="Lindquist E."/>
            <person name="Schmutz J."/>
            <person name="Lucas S."/>
            <person name="Harris P."/>
            <person name="Powlowski J."/>
            <person name="Bellemare A."/>
            <person name="Taylor D."/>
            <person name="Butler G."/>
            <person name="de Vries R.P."/>
            <person name="Allijn I.E."/>
            <person name="van den Brink J."/>
            <person name="Ushinsky S."/>
            <person name="Storms R."/>
            <person name="Powell A.J."/>
            <person name="Paulsen I.T."/>
            <person name="Elbourne L.D.H."/>
            <person name="Baker S.E."/>
            <person name="Magnuson J."/>
            <person name="LaBoissiere S."/>
            <person name="Clutterbuck A.J."/>
            <person name="Martinez D."/>
            <person name="Wogulis M."/>
            <person name="de Leon A.L."/>
            <person name="Rey M.W."/>
            <person name="Tsang A."/>
        </authorList>
    </citation>
    <scope>NUCLEOTIDE SEQUENCE [LARGE SCALE GENOMIC DNA]</scope>
    <source>
        <strain evidence="3">ATCC 42464 / BCRC 31852 / DSM 1799</strain>
    </source>
</reference>
<feature type="compositionally biased region" description="Low complexity" evidence="1">
    <location>
        <begin position="96"/>
        <end position="107"/>
    </location>
</feature>
<name>G2QFY6_THET4</name>
<gene>
    <name evidence="2" type="ORF">MYCTH_2111512</name>
</gene>
<dbReference type="VEuPathDB" id="FungiDB:MYCTH_2111512"/>
<dbReference type="RefSeq" id="XP_003664544.1">
    <property type="nucleotide sequence ID" value="XM_003664496.1"/>
</dbReference>
<evidence type="ECO:0000256" key="1">
    <source>
        <dbReference type="SAM" id="MobiDB-lite"/>
    </source>
</evidence>
<evidence type="ECO:0000313" key="3">
    <source>
        <dbReference type="Proteomes" id="UP000007322"/>
    </source>
</evidence>
<feature type="compositionally biased region" description="Basic and acidic residues" evidence="1">
    <location>
        <begin position="190"/>
        <end position="204"/>
    </location>
</feature>
<accession>G2QFY6</accession>
<dbReference type="OrthoDB" id="10518201at2759"/>